<dbReference type="AlphaFoldDB" id="A0AAV1ASL5"/>
<organism evidence="2 3">
    <name type="scientific">Vicia faba</name>
    <name type="common">Broad bean</name>
    <name type="synonym">Faba vulgaris</name>
    <dbReference type="NCBI Taxonomy" id="3906"/>
    <lineage>
        <taxon>Eukaryota</taxon>
        <taxon>Viridiplantae</taxon>
        <taxon>Streptophyta</taxon>
        <taxon>Embryophyta</taxon>
        <taxon>Tracheophyta</taxon>
        <taxon>Spermatophyta</taxon>
        <taxon>Magnoliopsida</taxon>
        <taxon>eudicotyledons</taxon>
        <taxon>Gunneridae</taxon>
        <taxon>Pentapetalae</taxon>
        <taxon>rosids</taxon>
        <taxon>fabids</taxon>
        <taxon>Fabales</taxon>
        <taxon>Fabaceae</taxon>
        <taxon>Papilionoideae</taxon>
        <taxon>50 kb inversion clade</taxon>
        <taxon>NPAAA clade</taxon>
        <taxon>Hologalegina</taxon>
        <taxon>IRL clade</taxon>
        <taxon>Fabeae</taxon>
        <taxon>Vicia</taxon>
    </lineage>
</organism>
<evidence type="ECO:0000313" key="2">
    <source>
        <dbReference type="EMBL" id="CAI8613439.1"/>
    </source>
</evidence>
<name>A0AAV1ASL5_VICFA</name>
<evidence type="ECO:0000313" key="3">
    <source>
        <dbReference type="Proteomes" id="UP001157006"/>
    </source>
</evidence>
<feature type="compositionally biased region" description="Basic and acidic residues" evidence="1">
    <location>
        <begin position="55"/>
        <end position="76"/>
    </location>
</feature>
<keyword evidence="3" id="KW-1185">Reference proteome</keyword>
<reference evidence="2 3" key="1">
    <citation type="submission" date="2023-01" db="EMBL/GenBank/DDBJ databases">
        <authorList>
            <person name="Kreplak J."/>
        </authorList>
    </citation>
    <scope>NUCLEOTIDE SEQUENCE [LARGE SCALE GENOMIC DNA]</scope>
</reference>
<dbReference type="Proteomes" id="UP001157006">
    <property type="component" value="Chromosome 5"/>
</dbReference>
<accession>A0AAV1ASL5</accession>
<protein>
    <submittedName>
        <fullName evidence="2">Uncharacterized protein</fullName>
    </submittedName>
</protein>
<gene>
    <name evidence="2" type="ORF">VFH_V080640</name>
</gene>
<sequence length="141" mass="15430">MVVPGNDHGGATVKHARFGKTFNHLARFSFLVSNPELVFFKHYRPTTKNQHNNSKRMDSVLGEDKQPSGGDKMENNGDKGRFLVTAIEILATTGGHVPFFCGICIFDLNILCLLSVYLSCCVSTNECLYTAGILGFVLSLG</sequence>
<evidence type="ECO:0000256" key="1">
    <source>
        <dbReference type="SAM" id="MobiDB-lite"/>
    </source>
</evidence>
<dbReference type="EMBL" id="OX451740">
    <property type="protein sequence ID" value="CAI8613439.1"/>
    <property type="molecule type" value="Genomic_DNA"/>
</dbReference>
<feature type="region of interest" description="Disordered" evidence="1">
    <location>
        <begin position="49"/>
        <end position="76"/>
    </location>
</feature>
<proteinExistence type="predicted"/>